<sequence length="558" mass="58368">MTADRLVLHDLLPAELRRSWVVDGTCPDLDLYSLFRARQISDLHRTAVLDAKGKLCYTALDRKVRCLATGLRELGIGPGDVVGVQLPNNRFAVVADLALAALGAIALPFPVGRGVLEAECLLRRAEAVAVIAATEHREFRHAADLSTLAGALPALRHVIAAGPGAVPEGTIRLSGLLRSDPTGFVPARPDPDSAARILVSSGSEAEPKMIAYSHNALAGGRGNFLASLIPDRTPPSCLFLVPLASAFGSNGTAVTLARHGGTLVLLDQFSPDAAIAAVREHRPTHILGVPTMIRMMLERLDGTDEKLPAPTALVLGGAPLDETTAAAAAEAFGCPVVNLYGSADGVNCHTGLGSTVPPTDGSGVVAGHPDPRVAEIRIADPDTHEPLPDGAVGEIISRGPMTPLCYVGAPELDARYRTPDGWVRTGDLGYLDSDSVLHIVGRLKDIVIRGGANISPAEVERELTAHPQIRDVACVGVPDPLMGERLAACVVPRGGQPLTLASLGEHLTRRGLERNKHPERLLLIAELPLTAAGKPDRAALRERLAATAAVAAPLAQAG</sequence>
<dbReference type="Gene3D" id="3.40.50.12780">
    <property type="entry name" value="N-terminal domain of ligase-like"/>
    <property type="match status" value="1"/>
</dbReference>
<feature type="domain" description="AMP-dependent synthetase/ligase" evidence="1">
    <location>
        <begin position="44"/>
        <end position="406"/>
    </location>
</feature>
<dbReference type="SUPFAM" id="SSF56801">
    <property type="entry name" value="Acetyl-CoA synthetase-like"/>
    <property type="match status" value="1"/>
</dbReference>
<dbReference type="InterPro" id="IPR025110">
    <property type="entry name" value="AMP-bd_C"/>
</dbReference>
<dbReference type="Gene3D" id="3.30.300.30">
    <property type="match status" value="1"/>
</dbReference>
<proteinExistence type="predicted"/>
<dbReference type="CDD" id="cd04433">
    <property type="entry name" value="AFD_class_I"/>
    <property type="match status" value="1"/>
</dbReference>
<dbReference type="EMBL" id="BNEC01000003">
    <property type="protein sequence ID" value="GHI67545.1"/>
    <property type="molecule type" value="Genomic_DNA"/>
</dbReference>
<dbReference type="PANTHER" id="PTHR43767:SF1">
    <property type="entry name" value="NONRIBOSOMAL PEPTIDE SYNTHASE PES1 (EUROFUNG)-RELATED"/>
    <property type="match status" value="1"/>
</dbReference>
<dbReference type="PANTHER" id="PTHR43767">
    <property type="entry name" value="LONG-CHAIN-FATTY-ACID--COA LIGASE"/>
    <property type="match status" value="1"/>
</dbReference>
<dbReference type="Pfam" id="PF13193">
    <property type="entry name" value="AMP-binding_C"/>
    <property type="match status" value="1"/>
</dbReference>
<gene>
    <name evidence="3" type="primary">irp5</name>
    <name evidence="3" type="ORF">Snoj_14630</name>
</gene>
<dbReference type="GO" id="GO:0016874">
    <property type="term" value="F:ligase activity"/>
    <property type="evidence" value="ECO:0007669"/>
    <property type="project" value="UniProtKB-KW"/>
</dbReference>
<protein>
    <submittedName>
        <fullName evidence="3">2,3-dihydroxybenzoate-AMP ligase</fullName>
    </submittedName>
</protein>
<name>A0ABQ3SI41_9ACTN</name>
<dbReference type="InterPro" id="IPR050237">
    <property type="entry name" value="ATP-dep_AMP-bd_enzyme"/>
</dbReference>
<evidence type="ECO:0000259" key="2">
    <source>
        <dbReference type="Pfam" id="PF13193"/>
    </source>
</evidence>
<dbReference type="Pfam" id="PF00501">
    <property type="entry name" value="AMP-binding"/>
    <property type="match status" value="1"/>
</dbReference>
<dbReference type="GeneID" id="95593887"/>
<dbReference type="InterPro" id="IPR045851">
    <property type="entry name" value="AMP-bd_C_sf"/>
</dbReference>
<comment type="caution">
    <text evidence="3">The sequence shown here is derived from an EMBL/GenBank/DDBJ whole genome shotgun (WGS) entry which is preliminary data.</text>
</comment>
<evidence type="ECO:0000313" key="3">
    <source>
        <dbReference type="EMBL" id="GHI67545.1"/>
    </source>
</evidence>
<accession>A0ABQ3SI41</accession>
<feature type="domain" description="AMP-binding enzyme C-terminal" evidence="2">
    <location>
        <begin position="458"/>
        <end position="534"/>
    </location>
</feature>
<evidence type="ECO:0000259" key="1">
    <source>
        <dbReference type="Pfam" id="PF00501"/>
    </source>
</evidence>
<dbReference type="RefSeq" id="WP_189741884.1">
    <property type="nucleotide sequence ID" value="NZ_BMRL01000010.1"/>
</dbReference>
<dbReference type="Proteomes" id="UP000613974">
    <property type="component" value="Unassembled WGS sequence"/>
</dbReference>
<organism evidence="3 4">
    <name type="scientific">Streptomyces nojiriensis</name>
    <dbReference type="NCBI Taxonomy" id="66374"/>
    <lineage>
        <taxon>Bacteria</taxon>
        <taxon>Bacillati</taxon>
        <taxon>Actinomycetota</taxon>
        <taxon>Actinomycetes</taxon>
        <taxon>Kitasatosporales</taxon>
        <taxon>Streptomycetaceae</taxon>
        <taxon>Streptomyces</taxon>
    </lineage>
</organism>
<keyword evidence="4" id="KW-1185">Reference proteome</keyword>
<dbReference type="InterPro" id="IPR000873">
    <property type="entry name" value="AMP-dep_synth/lig_dom"/>
</dbReference>
<dbReference type="InterPro" id="IPR042099">
    <property type="entry name" value="ANL_N_sf"/>
</dbReference>
<reference evidence="4" key="1">
    <citation type="submission" date="2023-07" db="EMBL/GenBank/DDBJ databases">
        <title>Whole genome shotgun sequence of Streptomyces nojiriensis NBRC 13794.</title>
        <authorList>
            <person name="Komaki H."/>
            <person name="Tamura T."/>
        </authorList>
    </citation>
    <scope>NUCLEOTIDE SEQUENCE [LARGE SCALE GENOMIC DNA]</scope>
    <source>
        <strain evidence="4">NBRC 13794</strain>
    </source>
</reference>
<keyword evidence="3" id="KW-0436">Ligase</keyword>
<evidence type="ECO:0000313" key="4">
    <source>
        <dbReference type="Proteomes" id="UP000613974"/>
    </source>
</evidence>